<dbReference type="EMBL" id="CP017558">
    <property type="protein sequence ID" value="AOW06488.1"/>
    <property type="molecule type" value="Genomic_DNA"/>
</dbReference>
<reference evidence="2 4" key="1">
    <citation type="journal article" date="2016" name="PLoS ONE">
        <title>Sequence Assembly of Yarrowia lipolytica Strain W29/CLIB89 Shows Transposable Element Diversity.</title>
        <authorList>
            <person name="Magnan C."/>
            <person name="Yu J."/>
            <person name="Chang I."/>
            <person name="Jahn E."/>
            <person name="Kanomata Y."/>
            <person name="Wu J."/>
            <person name="Zeller M."/>
            <person name="Oakes M."/>
            <person name="Baldi P."/>
            <person name="Sandmeyer S."/>
        </authorList>
    </citation>
    <scope>NUCLEOTIDE SEQUENCE [LARGE SCALE GENOMIC DNA]</scope>
    <source>
        <strain evidence="2">CLIB89</strain>
        <strain evidence="4">CLIB89(W29)</strain>
    </source>
</reference>
<dbReference type="Proteomes" id="UP000182444">
    <property type="component" value="Chromosome 1F"/>
</dbReference>
<accession>A0A1H6PSV1</accession>
<dbReference type="VEuPathDB" id="FungiDB:YALI1_F02289g"/>
<gene>
    <name evidence="3" type="ORF">B0I71DRAFT_16349</name>
    <name evidence="2" type="ORF">YALI1_F02289g</name>
</gene>
<evidence type="ECO:0000313" key="2">
    <source>
        <dbReference type="EMBL" id="AOW06488.1"/>
    </source>
</evidence>
<dbReference type="Pfam" id="PF06522">
    <property type="entry name" value="B12D"/>
    <property type="match status" value="1"/>
</dbReference>
<protein>
    <submittedName>
        <fullName evidence="2">Uncharacterized protein</fullName>
    </submittedName>
</protein>
<dbReference type="AlphaFoldDB" id="A0A1H6PSV1"/>
<organism evidence="2 4">
    <name type="scientific">Yarrowia lipolytica</name>
    <name type="common">Candida lipolytica</name>
    <dbReference type="NCBI Taxonomy" id="4952"/>
    <lineage>
        <taxon>Eukaryota</taxon>
        <taxon>Fungi</taxon>
        <taxon>Dikarya</taxon>
        <taxon>Ascomycota</taxon>
        <taxon>Saccharomycotina</taxon>
        <taxon>Dipodascomycetes</taxon>
        <taxon>Dipodascales</taxon>
        <taxon>Dipodascales incertae sedis</taxon>
        <taxon>Yarrowia</taxon>
    </lineage>
</organism>
<keyword evidence="1" id="KW-1133">Transmembrane helix</keyword>
<dbReference type="EMBL" id="KZ859112">
    <property type="protein sequence ID" value="RDW23119.1"/>
    <property type="molecule type" value="Genomic_DNA"/>
</dbReference>
<evidence type="ECO:0000256" key="1">
    <source>
        <dbReference type="SAM" id="Phobius"/>
    </source>
</evidence>
<keyword evidence="1" id="KW-0472">Membrane</keyword>
<sequence length="71" mass="7955">MRPTLIRLAQQANKAPKKGIKVPVEIYPLFFAMGLAGCSALYFSTKKFTHGDLRLTRQGKKAEHAEGEEKH</sequence>
<dbReference type="InterPro" id="IPR010530">
    <property type="entry name" value="B12D"/>
</dbReference>
<proteinExistence type="predicted"/>
<dbReference type="Proteomes" id="UP000256601">
    <property type="component" value="Unassembled WGS sequence"/>
</dbReference>
<reference evidence="3 5" key="2">
    <citation type="submission" date="2018-07" db="EMBL/GenBank/DDBJ databases">
        <title>Draft Genome Assemblies for Five Robust Yarrowia lipolytica Strains Exhibiting High Lipid Production and Pentose Sugar Utilization and Sugar Alcohol Secretion from Undetoxified Lignocellulosic Biomass Hydrolysates.</title>
        <authorList>
            <consortium name="DOE Joint Genome Institute"/>
            <person name="Walker C."/>
            <person name="Ryu S."/>
            <person name="Na H."/>
            <person name="Zane M."/>
            <person name="LaButti K."/>
            <person name="Lipzen A."/>
            <person name="Haridas S."/>
            <person name="Barry K."/>
            <person name="Grigoriev I.V."/>
            <person name="Quarterman J."/>
            <person name="Slininger P."/>
            <person name="Dien B."/>
            <person name="Trinh C.T."/>
        </authorList>
    </citation>
    <scope>NUCLEOTIDE SEQUENCE [LARGE SCALE GENOMIC DNA]</scope>
    <source>
        <strain evidence="3 5">YB392</strain>
    </source>
</reference>
<name>A0A1H6PSV1_YARLL</name>
<evidence type="ECO:0000313" key="4">
    <source>
        <dbReference type="Proteomes" id="UP000182444"/>
    </source>
</evidence>
<keyword evidence="1" id="KW-0812">Transmembrane</keyword>
<dbReference type="OrthoDB" id="202195at2759"/>
<feature type="transmembrane region" description="Helical" evidence="1">
    <location>
        <begin position="26"/>
        <end position="44"/>
    </location>
</feature>
<evidence type="ECO:0000313" key="3">
    <source>
        <dbReference type="EMBL" id="RDW23119.1"/>
    </source>
</evidence>
<evidence type="ECO:0000313" key="5">
    <source>
        <dbReference type="Proteomes" id="UP000256601"/>
    </source>
</evidence>